<dbReference type="InterPro" id="IPR001375">
    <property type="entry name" value="Peptidase_S9_cat"/>
</dbReference>
<dbReference type="SUPFAM" id="SSF53474">
    <property type="entry name" value="alpha/beta-Hydrolases"/>
    <property type="match status" value="1"/>
</dbReference>
<reference evidence="2 3" key="1">
    <citation type="journal article" date="2012" name="Genome Biol.">
        <title>Genome and low-iron response of an oceanic diatom adapted to chronic iron limitation.</title>
        <authorList>
            <person name="Lommer M."/>
            <person name="Specht M."/>
            <person name="Roy A.S."/>
            <person name="Kraemer L."/>
            <person name="Andreson R."/>
            <person name="Gutowska M.A."/>
            <person name="Wolf J."/>
            <person name="Bergner S.V."/>
            <person name="Schilhabel M.B."/>
            <person name="Klostermeier U.C."/>
            <person name="Beiko R.G."/>
            <person name="Rosenstiel P."/>
            <person name="Hippler M."/>
            <person name="Laroche J."/>
        </authorList>
    </citation>
    <scope>NUCLEOTIDE SEQUENCE [LARGE SCALE GENOMIC DNA]</scope>
    <source>
        <strain evidence="2 3">CCMP1005</strain>
    </source>
</reference>
<keyword evidence="3" id="KW-1185">Reference proteome</keyword>
<dbReference type="PANTHER" id="PTHR43056:SF5">
    <property type="entry name" value="PEPTIDASE S9 PROLYL OLIGOPEPTIDASE CATALYTIC DOMAIN-CONTAINING PROTEIN"/>
    <property type="match status" value="1"/>
</dbReference>
<dbReference type="AlphaFoldDB" id="K0SD28"/>
<evidence type="ECO:0000259" key="1">
    <source>
        <dbReference type="Pfam" id="PF00326"/>
    </source>
</evidence>
<comment type="caution">
    <text evidence="2">The sequence shown here is derived from an EMBL/GenBank/DDBJ whole genome shotgun (WGS) entry which is preliminary data.</text>
</comment>
<gene>
    <name evidence="2" type="ORF">THAOC_16526</name>
</gene>
<dbReference type="Proteomes" id="UP000266841">
    <property type="component" value="Unassembled WGS sequence"/>
</dbReference>
<dbReference type="Gene3D" id="2.120.10.30">
    <property type="entry name" value="TolB, C-terminal domain"/>
    <property type="match status" value="1"/>
</dbReference>
<dbReference type="PANTHER" id="PTHR43056">
    <property type="entry name" value="PEPTIDASE S9 PROLYL OLIGOPEPTIDASE"/>
    <property type="match status" value="1"/>
</dbReference>
<name>K0SD28_THAOC</name>
<protein>
    <recommendedName>
        <fullName evidence="1">Peptidase S9 prolyl oligopeptidase catalytic domain-containing protein</fullName>
    </recommendedName>
</protein>
<dbReference type="OrthoDB" id="416344at2759"/>
<dbReference type="SUPFAM" id="SSF50993">
    <property type="entry name" value="Peptidase/esterase 'gauge' domain"/>
    <property type="match status" value="1"/>
</dbReference>
<evidence type="ECO:0000313" key="2">
    <source>
        <dbReference type="EMBL" id="EJK62844.1"/>
    </source>
</evidence>
<feature type="domain" description="Peptidase S9 prolyl oligopeptidase catalytic" evidence="1">
    <location>
        <begin position="451"/>
        <end position="660"/>
    </location>
</feature>
<dbReference type="InterPro" id="IPR011042">
    <property type="entry name" value="6-blade_b-propeller_TolB-like"/>
</dbReference>
<organism evidence="2 3">
    <name type="scientific">Thalassiosira oceanica</name>
    <name type="common">Marine diatom</name>
    <dbReference type="NCBI Taxonomy" id="159749"/>
    <lineage>
        <taxon>Eukaryota</taxon>
        <taxon>Sar</taxon>
        <taxon>Stramenopiles</taxon>
        <taxon>Ochrophyta</taxon>
        <taxon>Bacillariophyta</taxon>
        <taxon>Coscinodiscophyceae</taxon>
        <taxon>Thalassiosirophycidae</taxon>
        <taxon>Thalassiosirales</taxon>
        <taxon>Thalassiosiraceae</taxon>
        <taxon>Thalassiosira</taxon>
    </lineage>
</organism>
<sequence>MSSASATSASAAAAAVEDRPYGAWESPITSKAITAGSVRLGGLHYSDGELYWLEGRPQEKGRNVLCRYAPDDAGRSERDGVDVTPADSNARTRVHEYGGGAVAFGPAGRVYYSEFADQRLNELAGGSGRTVTEGGDRYRFADGVVTPDGKTMYCVREDHADPHPSRVVNEVVAVDLDSGDMEVVATGNDFYAAPRLSPDGRRVAYVTWNHPSMPWDATELRVVDLGGGGKESGGHELVAGEDGDTSVIQPAWSTKTGDLYYISDETGYYNLYRAGTEGTILPMEHDLGGSAPGWALGQQGYAFLDDGRVAASYSKDGRSVLLVADVGGDGQAVDVVEYGSDDGLPMMFGGVTPGGEGGVLYLTGGSPSTPTSVYRWDMERREPATILACSSSLSFPEDVISTPELVEFPTTLGTAFGYYYPPKNDRFQSSDGAPPLLVKAHGGPTACTGTSFNAGLQFWTSRGYAILDVDYGGSTGYGRDYRRRLRGSWGIVDIDDVCAGARYLVEKGLADGDRLCIDGGSAGGYTTLGALAFKDVFKAGCSLYGVADLSALAADTHKFESRYLDGLVGPYKTDEDKELYKKRSPIESVDTLNCPILLLQGAEDKIVPPNQAELMHDALLKKGIPTALKMYENEQHGFRAATNIEDALDSELSFYSQVFGIMDVPGMIELKVDNL</sequence>
<evidence type="ECO:0000313" key="3">
    <source>
        <dbReference type="Proteomes" id="UP000266841"/>
    </source>
</evidence>
<dbReference type="Pfam" id="PF07676">
    <property type="entry name" value="PD40"/>
    <property type="match status" value="1"/>
</dbReference>
<dbReference type="OMA" id="GYTTLCA"/>
<dbReference type="Pfam" id="PF00326">
    <property type="entry name" value="Peptidase_S9"/>
    <property type="match status" value="1"/>
</dbReference>
<proteinExistence type="predicted"/>
<dbReference type="GO" id="GO:0006508">
    <property type="term" value="P:proteolysis"/>
    <property type="evidence" value="ECO:0007669"/>
    <property type="project" value="InterPro"/>
</dbReference>
<accession>K0SD28</accession>
<dbReference type="InterPro" id="IPR011659">
    <property type="entry name" value="WD40"/>
</dbReference>
<dbReference type="InterPro" id="IPR050585">
    <property type="entry name" value="Xaa-Pro_dipeptidyl-ppase/CocE"/>
</dbReference>
<dbReference type="EMBL" id="AGNL01018589">
    <property type="protein sequence ID" value="EJK62844.1"/>
    <property type="molecule type" value="Genomic_DNA"/>
</dbReference>
<dbReference type="GO" id="GO:0008236">
    <property type="term" value="F:serine-type peptidase activity"/>
    <property type="evidence" value="ECO:0007669"/>
    <property type="project" value="InterPro"/>
</dbReference>
<dbReference type="InterPro" id="IPR029058">
    <property type="entry name" value="AB_hydrolase_fold"/>
</dbReference>
<dbReference type="eggNOG" id="KOG2100">
    <property type="taxonomic scope" value="Eukaryota"/>
</dbReference>
<dbReference type="Gene3D" id="3.40.50.1820">
    <property type="entry name" value="alpha/beta hydrolase"/>
    <property type="match status" value="1"/>
</dbReference>